<dbReference type="HOGENOM" id="CLU_000445_69_15_0"/>
<dbReference type="Pfam" id="PF00072">
    <property type="entry name" value="Response_reg"/>
    <property type="match status" value="1"/>
</dbReference>
<name>Q1IRS7_KORVE</name>
<keyword evidence="1" id="KW-0238">DNA-binding</keyword>
<feature type="modified residue" description="4-aspartylphosphate" evidence="2">
    <location>
        <position position="69"/>
    </location>
</feature>
<dbReference type="InterPro" id="IPR058245">
    <property type="entry name" value="NreC/VraR/RcsB-like_REC"/>
</dbReference>
<dbReference type="InterPro" id="IPR039420">
    <property type="entry name" value="WalR-like"/>
</dbReference>
<gene>
    <name evidence="4" type="ordered locus">Acid345_1421</name>
</gene>
<dbReference type="eggNOG" id="COG2197">
    <property type="taxonomic scope" value="Bacteria"/>
</dbReference>
<evidence type="ECO:0000259" key="3">
    <source>
        <dbReference type="PROSITE" id="PS50110"/>
    </source>
</evidence>
<dbReference type="PANTHER" id="PTHR43214">
    <property type="entry name" value="TWO-COMPONENT RESPONSE REGULATOR"/>
    <property type="match status" value="1"/>
</dbReference>
<dbReference type="Gene3D" id="3.40.50.2300">
    <property type="match status" value="1"/>
</dbReference>
<dbReference type="InterPro" id="IPR011006">
    <property type="entry name" value="CheY-like_superfamily"/>
</dbReference>
<feature type="domain" description="Response regulatory" evidence="3">
    <location>
        <begin position="18"/>
        <end position="134"/>
    </location>
</feature>
<dbReference type="CDD" id="cd17535">
    <property type="entry name" value="REC_NarL-like"/>
    <property type="match status" value="1"/>
</dbReference>
<dbReference type="Proteomes" id="UP000002432">
    <property type="component" value="Chromosome"/>
</dbReference>
<dbReference type="GO" id="GO:0000160">
    <property type="term" value="P:phosphorelay signal transduction system"/>
    <property type="evidence" value="ECO:0007669"/>
    <property type="project" value="InterPro"/>
</dbReference>
<organism evidence="4 5">
    <name type="scientific">Koribacter versatilis (strain Ellin345)</name>
    <dbReference type="NCBI Taxonomy" id="204669"/>
    <lineage>
        <taxon>Bacteria</taxon>
        <taxon>Pseudomonadati</taxon>
        <taxon>Acidobacteriota</taxon>
        <taxon>Terriglobia</taxon>
        <taxon>Terriglobales</taxon>
        <taxon>Candidatus Korobacteraceae</taxon>
        <taxon>Candidatus Korobacter</taxon>
    </lineage>
</organism>
<dbReference type="AlphaFoldDB" id="Q1IRS7"/>
<accession>Q1IRS7</accession>
<proteinExistence type="predicted"/>
<dbReference type="GO" id="GO:0003677">
    <property type="term" value="F:DNA binding"/>
    <property type="evidence" value="ECO:0007669"/>
    <property type="project" value="UniProtKB-KW"/>
</dbReference>
<sequence length="145" mass="15458">MCNRTNDQQNAASGRKIRVVLVDDFKAFRDFAAGALSAEAEIEVVAQAASGREGIEAVCAHMPDLVVLDIGLPDLCGIDVAHVVRKSAPQTRIVFLTQMSTPEVIAAAMETGAMAYVVKQNAHSDFLRAVRAALAGEQFVSNTLD</sequence>
<dbReference type="EnsemblBacteria" id="ABF40423">
    <property type="protein sequence ID" value="ABF40423"/>
    <property type="gene ID" value="Acid345_1421"/>
</dbReference>
<dbReference type="SUPFAM" id="SSF52172">
    <property type="entry name" value="CheY-like"/>
    <property type="match status" value="1"/>
</dbReference>
<dbReference type="STRING" id="204669.Acid345_1421"/>
<dbReference type="PROSITE" id="PS50110">
    <property type="entry name" value="RESPONSE_REGULATORY"/>
    <property type="match status" value="1"/>
</dbReference>
<evidence type="ECO:0000256" key="1">
    <source>
        <dbReference type="ARBA" id="ARBA00023125"/>
    </source>
</evidence>
<dbReference type="KEGG" id="aba:Acid345_1421"/>
<keyword evidence="5" id="KW-1185">Reference proteome</keyword>
<evidence type="ECO:0000313" key="5">
    <source>
        <dbReference type="Proteomes" id="UP000002432"/>
    </source>
</evidence>
<reference evidence="4 5" key="1">
    <citation type="journal article" date="2009" name="Appl. Environ. Microbiol.">
        <title>Three genomes from the phylum Acidobacteria provide insight into the lifestyles of these microorganisms in soils.</title>
        <authorList>
            <person name="Ward N.L."/>
            <person name="Challacombe J.F."/>
            <person name="Janssen P.H."/>
            <person name="Henrissat B."/>
            <person name="Coutinho P.M."/>
            <person name="Wu M."/>
            <person name="Xie G."/>
            <person name="Haft D.H."/>
            <person name="Sait M."/>
            <person name="Badger J."/>
            <person name="Barabote R.D."/>
            <person name="Bradley B."/>
            <person name="Brettin T.S."/>
            <person name="Brinkac L.M."/>
            <person name="Bruce D."/>
            <person name="Creasy T."/>
            <person name="Daugherty S.C."/>
            <person name="Davidsen T.M."/>
            <person name="DeBoy R.T."/>
            <person name="Detter J.C."/>
            <person name="Dodson R.J."/>
            <person name="Durkin A.S."/>
            <person name="Ganapathy A."/>
            <person name="Gwinn-Giglio M."/>
            <person name="Han C.S."/>
            <person name="Khouri H."/>
            <person name="Kiss H."/>
            <person name="Kothari S.P."/>
            <person name="Madupu R."/>
            <person name="Nelson K.E."/>
            <person name="Nelson W.C."/>
            <person name="Paulsen I."/>
            <person name="Penn K."/>
            <person name="Ren Q."/>
            <person name="Rosovitz M.J."/>
            <person name="Selengut J.D."/>
            <person name="Shrivastava S."/>
            <person name="Sullivan S.A."/>
            <person name="Tapia R."/>
            <person name="Thompson L.S."/>
            <person name="Watkins K.L."/>
            <person name="Yang Q."/>
            <person name="Yu C."/>
            <person name="Zafar N."/>
            <person name="Zhou L."/>
            <person name="Kuske C.R."/>
        </authorList>
    </citation>
    <scope>NUCLEOTIDE SEQUENCE [LARGE SCALE GENOMIC DNA]</scope>
    <source>
        <strain evidence="4 5">Ellin345</strain>
    </source>
</reference>
<keyword evidence="2" id="KW-0597">Phosphoprotein</keyword>
<dbReference type="SMART" id="SM00448">
    <property type="entry name" value="REC"/>
    <property type="match status" value="1"/>
</dbReference>
<evidence type="ECO:0000313" key="4">
    <source>
        <dbReference type="EMBL" id="ABF40423.1"/>
    </source>
</evidence>
<evidence type="ECO:0000256" key="2">
    <source>
        <dbReference type="PROSITE-ProRule" id="PRU00169"/>
    </source>
</evidence>
<protein>
    <submittedName>
        <fullName evidence="4">Response regulator receiver protein</fullName>
    </submittedName>
</protein>
<dbReference type="InterPro" id="IPR001789">
    <property type="entry name" value="Sig_transdc_resp-reg_receiver"/>
</dbReference>
<dbReference type="EMBL" id="CP000360">
    <property type="protein sequence ID" value="ABF40423.1"/>
    <property type="molecule type" value="Genomic_DNA"/>
</dbReference>